<evidence type="ECO:0000313" key="5">
    <source>
        <dbReference type="Proteomes" id="UP000629098"/>
    </source>
</evidence>
<dbReference type="EMBL" id="JACXAE010000064">
    <property type="protein sequence ID" value="MBD2774167.1"/>
    <property type="molecule type" value="Genomic_DNA"/>
</dbReference>
<dbReference type="InterPro" id="IPR036188">
    <property type="entry name" value="FAD/NAD-bd_sf"/>
</dbReference>
<comment type="caution">
    <text evidence="4">The sequence shown here is derived from an EMBL/GenBank/DDBJ whole genome shotgun (WGS) entry which is preliminary data.</text>
</comment>
<dbReference type="Gene3D" id="3.50.50.60">
    <property type="entry name" value="FAD/NAD(P)-binding domain"/>
    <property type="match status" value="1"/>
</dbReference>
<dbReference type="PANTHER" id="PTHR43747:SF4">
    <property type="entry name" value="FLAVIN-DEPENDENT TRYPTOPHAN HALOGENASE"/>
    <property type="match status" value="1"/>
</dbReference>
<dbReference type="InterPro" id="IPR033856">
    <property type="entry name" value="Trp_halogen"/>
</dbReference>
<dbReference type="PANTHER" id="PTHR43747">
    <property type="entry name" value="FAD-BINDING PROTEIN"/>
    <property type="match status" value="1"/>
</dbReference>
<keyword evidence="3" id="KW-0285">Flavoprotein</keyword>
<dbReference type="PIRSF" id="PIRSF011396">
    <property type="entry name" value="Trp_halogenase"/>
    <property type="match status" value="1"/>
</dbReference>
<gene>
    <name evidence="4" type="ORF">ICL16_19325</name>
</gene>
<dbReference type="InterPro" id="IPR050816">
    <property type="entry name" value="Flavin-dep_Halogenase_NPB"/>
</dbReference>
<protein>
    <submittedName>
        <fullName evidence="4">Tryptophan 7-halogenase</fullName>
    </submittedName>
</protein>
<evidence type="ECO:0000256" key="2">
    <source>
        <dbReference type="PIRSR" id="PIRSR011396-1"/>
    </source>
</evidence>
<comment type="similarity">
    <text evidence="1">Belongs to the flavin-dependent halogenase family. Bacterial tryptophan halogenase subfamily.</text>
</comment>
<proteinExistence type="inferred from homology"/>
<feature type="binding site" evidence="3">
    <location>
        <position position="375"/>
    </location>
    <ligand>
        <name>FAD</name>
        <dbReference type="ChEBI" id="CHEBI:57692"/>
    </ligand>
</feature>
<organism evidence="4 5">
    <name type="scientific">Iningainema tapete BLCC-T55</name>
    <dbReference type="NCBI Taxonomy" id="2748662"/>
    <lineage>
        <taxon>Bacteria</taxon>
        <taxon>Bacillati</taxon>
        <taxon>Cyanobacteriota</taxon>
        <taxon>Cyanophyceae</taxon>
        <taxon>Nostocales</taxon>
        <taxon>Scytonemataceae</taxon>
        <taxon>Iningainema tapete</taxon>
    </lineage>
</organism>
<dbReference type="InterPro" id="IPR006905">
    <property type="entry name" value="Flavin_halogenase"/>
</dbReference>
<keyword evidence="3" id="KW-0547">Nucleotide-binding</keyword>
<sequence>MQNISFTKQQEKSNPHQIDNIVIVGGGTAGWLSANYLNKALNGSQPGSCQITLIESSDIGTLGVGEATIPTLLETFNFLGISEAEWMTKCNATFKLAIKFVNWSGLQGQEVFWHPFGQWYFTKGTRVPISHYWLKRKLQGNHEPFDYSCFEAVELCEAKKAPKFNHDSEYTWRVEYAYHLDAGLLATYLKEKAKTEGVRHIVDNVLDVSLDEKGFINHLITEKHGNLAGELFIDCSGFRGLLINQALGEPFVSFADCLWCDRAIAIPVSYDPQDPYNENHGGINPYTTATALSSGWTWNIPLVSRSGTGYVYSSAFTSQADAEMEFLKHLGEKSQSLQSRYIKMRIGRTRNTWVKNCVSIGLASGFIEPLESTGIYLIEAGLKHLIHHFPNRLFHPSVIDNYNCIMRDQYEEIRDFIVMHYCLSKREDTPFWRANKYEPVIPDSLKAKIELWQAMLPNNPTKISWLFPDYSYICILAGLGAVPQATLPLLDYQDDRAAEQAFENIRNQATQLKRNLPSHVDYLKMLAGTNSVAATESLLVRA</sequence>
<feature type="binding site" evidence="3">
    <location>
        <position position="95"/>
    </location>
    <ligand>
        <name>7-chloro-L-tryptophan</name>
        <dbReference type="ChEBI" id="CHEBI:58713"/>
    </ligand>
</feature>
<feature type="binding site" evidence="3">
    <location>
        <begin position="26"/>
        <end position="29"/>
    </location>
    <ligand>
        <name>FAD</name>
        <dbReference type="ChEBI" id="CHEBI:57692"/>
    </ligand>
</feature>
<accession>A0A8J7BXQ4</accession>
<feature type="binding site" evidence="3">
    <location>
        <position position="371"/>
    </location>
    <ligand>
        <name>L-tryptophan</name>
        <dbReference type="ChEBI" id="CHEBI:57912"/>
    </ligand>
</feature>
<feature type="binding site" evidence="3">
    <location>
        <position position="362"/>
    </location>
    <ligand>
        <name>FAD</name>
        <dbReference type="ChEBI" id="CHEBI:57692"/>
    </ligand>
</feature>
<evidence type="ECO:0000313" key="4">
    <source>
        <dbReference type="EMBL" id="MBD2774167.1"/>
    </source>
</evidence>
<dbReference type="Proteomes" id="UP000629098">
    <property type="component" value="Unassembled WGS sequence"/>
</dbReference>
<dbReference type="GO" id="GO:0000166">
    <property type="term" value="F:nucleotide binding"/>
    <property type="evidence" value="ECO:0007669"/>
    <property type="project" value="UniProtKB-KW"/>
</dbReference>
<dbReference type="Pfam" id="PF04820">
    <property type="entry name" value="Trp_halogenase"/>
    <property type="match status" value="1"/>
</dbReference>
<evidence type="ECO:0000256" key="1">
    <source>
        <dbReference type="ARBA" id="ARBA00038396"/>
    </source>
</evidence>
<feature type="active site" evidence="2">
    <location>
        <position position="95"/>
    </location>
</feature>
<name>A0A8J7BXQ4_9CYAN</name>
<keyword evidence="3" id="KW-0274">FAD</keyword>
<reference evidence="4" key="1">
    <citation type="submission" date="2020-09" db="EMBL/GenBank/DDBJ databases">
        <title>Iningainema tapete sp. nov. (Scytonemataceae, Cyanobacteria) from greenhouses in central Florida (USA) produces two types of nodularin with biosynthetic potential for microcystin-LR and anabaenopeptins.</title>
        <authorList>
            <person name="Berthold D.E."/>
            <person name="Lefler F.W."/>
            <person name="Huang I.-S."/>
            <person name="Abdulla H."/>
            <person name="Zimba P.V."/>
            <person name="Laughinghouse H.D. IV."/>
        </authorList>
    </citation>
    <scope>NUCLEOTIDE SEQUENCE</scope>
    <source>
        <strain evidence="4">BLCCT55</strain>
    </source>
</reference>
<dbReference type="SUPFAM" id="SSF51905">
    <property type="entry name" value="FAD/NAD(P)-binding domain"/>
    <property type="match status" value="1"/>
</dbReference>
<dbReference type="GO" id="GO:0004497">
    <property type="term" value="F:monooxygenase activity"/>
    <property type="evidence" value="ECO:0007669"/>
    <property type="project" value="InterPro"/>
</dbReference>
<feature type="binding site" evidence="3">
    <location>
        <position position="205"/>
    </location>
    <ligand>
        <name>FAD</name>
        <dbReference type="ChEBI" id="CHEBI:57692"/>
    </ligand>
</feature>
<dbReference type="AlphaFoldDB" id="A0A8J7BXQ4"/>
<dbReference type="RefSeq" id="WP_190830816.1">
    <property type="nucleotide sequence ID" value="NZ_CAWPPI010000064.1"/>
</dbReference>
<keyword evidence="5" id="KW-1185">Reference proteome</keyword>
<evidence type="ECO:0000256" key="3">
    <source>
        <dbReference type="PIRSR" id="PIRSR011396-2"/>
    </source>
</evidence>